<accession>A0A015X6G0</accession>
<dbReference type="PATRIC" id="fig|1339316.3.peg.4881"/>
<dbReference type="EMBL" id="JGDB01000290">
    <property type="protein sequence ID" value="EXY88259.1"/>
    <property type="molecule type" value="Genomic_DNA"/>
</dbReference>
<organism evidence="1 4">
    <name type="scientific">Bacteroides fragilis str. 3998T(B)3</name>
    <dbReference type="NCBI Taxonomy" id="1339316"/>
    <lineage>
        <taxon>Bacteria</taxon>
        <taxon>Pseudomonadati</taxon>
        <taxon>Bacteroidota</taxon>
        <taxon>Bacteroidia</taxon>
        <taxon>Bacteroidales</taxon>
        <taxon>Bacteroidaceae</taxon>
        <taxon>Bacteroides</taxon>
    </lineage>
</organism>
<dbReference type="Gene3D" id="2.30.110.10">
    <property type="entry name" value="Electron Transport, Fmn-binding Protein, Chain A"/>
    <property type="match status" value="1"/>
</dbReference>
<comment type="caution">
    <text evidence="1">The sequence shown here is derived from an EMBL/GenBank/DDBJ whole genome shotgun (WGS) entry which is preliminary data.</text>
</comment>
<protein>
    <submittedName>
        <fullName evidence="1">5-nitroimidazole antibiotic resistance protein</fullName>
    </submittedName>
</protein>
<proteinExistence type="predicted"/>
<dbReference type="EMBL" id="JGDB01000291">
    <property type="protein sequence ID" value="EXY88170.1"/>
    <property type="molecule type" value="Genomic_DNA"/>
</dbReference>
<evidence type="ECO:0000313" key="1">
    <source>
        <dbReference type="EMBL" id="EXY88170.1"/>
    </source>
</evidence>
<evidence type="ECO:0000313" key="4">
    <source>
        <dbReference type="Proteomes" id="UP000020773"/>
    </source>
</evidence>
<evidence type="ECO:0000313" key="2">
    <source>
        <dbReference type="EMBL" id="EXY88259.1"/>
    </source>
</evidence>
<dbReference type="AlphaFoldDB" id="A0A015X6G0"/>
<sequence length="74" mass="8675">MACSYRMRAKSVICRGRVNFIEDPEEKREALNILMRHYSSREFVYSDPAVKNVKIWEIPIDSVTAKEYAVPHTK</sequence>
<dbReference type="PANTHER" id="PTHR34071">
    <property type="entry name" value="5-NITROIMIDAZOLE ANTIBIOTICS RESISTANCE PROTEIN, NIMA-FAMILY-RELATED PROTEIN-RELATED"/>
    <property type="match status" value="1"/>
</dbReference>
<dbReference type="SUPFAM" id="SSF50475">
    <property type="entry name" value="FMN-binding split barrel"/>
    <property type="match status" value="1"/>
</dbReference>
<name>A0A015X6G0_BACFG</name>
<evidence type="ECO:0000313" key="3">
    <source>
        <dbReference type="EMBL" id="EXY93252.1"/>
    </source>
</evidence>
<dbReference type="EMBL" id="JGDB01000001">
    <property type="protein sequence ID" value="EXY93252.1"/>
    <property type="molecule type" value="Genomic_DNA"/>
</dbReference>
<dbReference type="InterPro" id="IPR012349">
    <property type="entry name" value="Split_barrel_FMN-bd"/>
</dbReference>
<reference evidence="1 4" key="1">
    <citation type="submission" date="2014-02" db="EMBL/GenBank/DDBJ databases">
        <authorList>
            <person name="Sears C."/>
            <person name="Carroll K."/>
            <person name="Sack B.R."/>
            <person name="Qadri F."/>
            <person name="Myers L.L."/>
            <person name="Chung G.-T."/>
            <person name="Escheverria P."/>
            <person name="Fraser C.M."/>
            <person name="Sadzewicz L."/>
            <person name="Shefchek K.A."/>
            <person name="Tallon L."/>
            <person name="Das S.P."/>
            <person name="Daugherty S."/>
            <person name="Mongodin E.F."/>
        </authorList>
    </citation>
    <scope>NUCLEOTIDE SEQUENCE [LARGE SCALE GENOMIC DNA]</scope>
    <source>
        <strain evidence="1">3998T</strain>
        <strain evidence="4">3998T(B)3</strain>
    </source>
</reference>
<gene>
    <name evidence="3" type="ORF">M125_0058</name>
    <name evidence="2" type="ORF">M125_5139</name>
    <name evidence="1" type="ORF">M125_5206</name>
</gene>
<dbReference type="PANTHER" id="PTHR34071:SF2">
    <property type="entry name" value="FLAVIN-NUCLEOTIDE-BINDING PROTEIN"/>
    <property type="match status" value="1"/>
</dbReference>
<dbReference type="Proteomes" id="UP000020773">
    <property type="component" value="Unassembled WGS sequence"/>
</dbReference>